<feature type="transmembrane region" description="Helical" evidence="6">
    <location>
        <begin position="173"/>
        <end position="198"/>
    </location>
</feature>
<organism evidence="8">
    <name type="scientific">marine sediment metagenome</name>
    <dbReference type="NCBI Taxonomy" id="412755"/>
    <lineage>
        <taxon>unclassified sequences</taxon>
        <taxon>metagenomes</taxon>
        <taxon>ecological metagenomes</taxon>
    </lineage>
</organism>
<accession>A0A0F9LV90</accession>
<keyword evidence="4 6" id="KW-1133">Transmembrane helix</keyword>
<dbReference type="GO" id="GO:0005886">
    <property type="term" value="C:plasma membrane"/>
    <property type="evidence" value="ECO:0007669"/>
    <property type="project" value="UniProtKB-SubCell"/>
</dbReference>
<feature type="domain" description="MotA/TolQ/ExbB proton channel" evidence="7">
    <location>
        <begin position="128"/>
        <end position="216"/>
    </location>
</feature>
<keyword evidence="5 6" id="KW-0472">Membrane</keyword>
<evidence type="ECO:0000313" key="8">
    <source>
        <dbReference type="EMBL" id="KKM60987.1"/>
    </source>
</evidence>
<comment type="caution">
    <text evidence="8">The sequence shown here is derived from an EMBL/GenBank/DDBJ whole genome shotgun (WGS) entry which is preliminary data.</text>
</comment>
<feature type="transmembrane region" description="Helical" evidence="6">
    <location>
        <begin position="20"/>
        <end position="42"/>
    </location>
</feature>
<dbReference type="Pfam" id="PF01618">
    <property type="entry name" value="MotA_ExbB"/>
    <property type="match status" value="1"/>
</dbReference>
<proteinExistence type="predicted"/>
<comment type="subcellular location">
    <subcellularLocation>
        <location evidence="1">Cell membrane</location>
        <topology evidence="1">Multi-pass membrane protein</topology>
    </subcellularLocation>
</comment>
<dbReference type="EMBL" id="LAZR01011573">
    <property type="protein sequence ID" value="KKM60987.1"/>
    <property type="molecule type" value="Genomic_DNA"/>
</dbReference>
<evidence type="ECO:0000256" key="4">
    <source>
        <dbReference type="ARBA" id="ARBA00022989"/>
    </source>
</evidence>
<evidence type="ECO:0000259" key="7">
    <source>
        <dbReference type="Pfam" id="PF01618"/>
    </source>
</evidence>
<evidence type="ECO:0000256" key="1">
    <source>
        <dbReference type="ARBA" id="ARBA00004651"/>
    </source>
</evidence>
<evidence type="ECO:0000256" key="5">
    <source>
        <dbReference type="ARBA" id="ARBA00023136"/>
    </source>
</evidence>
<protein>
    <recommendedName>
        <fullName evidence="7">MotA/TolQ/ExbB proton channel domain-containing protein</fullName>
    </recommendedName>
</protein>
<keyword evidence="3 6" id="KW-0812">Transmembrane</keyword>
<dbReference type="AlphaFoldDB" id="A0A0F9LV90"/>
<feature type="transmembrane region" description="Helical" evidence="6">
    <location>
        <begin position="139"/>
        <end position="161"/>
    </location>
</feature>
<evidence type="ECO:0000256" key="2">
    <source>
        <dbReference type="ARBA" id="ARBA00022475"/>
    </source>
</evidence>
<reference evidence="8" key="1">
    <citation type="journal article" date="2015" name="Nature">
        <title>Complex archaea that bridge the gap between prokaryotes and eukaryotes.</title>
        <authorList>
            <person name="Spang A."/>
            <person name="Saw J.H."/>
            <person name="Jorgensen S.L."/>
            <person name="Zaremba-Niedzwiedzka K."/>
            <person name="Martijn J."/>
            <person name="Lind A.E."/>
            <person name="van Eijk R."/>
            <person name="Schleper C."/>
            <person name="Guy L."/>
            <person name="Ettema T.J."/>
        </authorList>
    </citation>
    <scope>NUCLEOTIDE SEQUENCE</scope>
</reference>
<sequence>MKFISKIADATHELFLRWVLINVTVAFAVAGAAYHGLLHIIYLNDPSYLTYLITLLYLAVTAYTGVRTYWVSRQQKLLKEFKQKLHEEDIVDITKTDSIIFNHLADLRATGKNDQTVILMCRSNDVHDKHEVIWHYGDVLVNLGLVGTVVGFTMALWPFFILPEFTFEAVKGVLGTISGGIAVALFTTGLGITTSVIIKVQARYLETGTNQLMTQLAYLTETKLIPILRVDEN</sequence>
<evidence type="ECO:0000256" key="3">
    <source>
        <dbReference type="ARBA" id="ARBA00022692"/>
    </source>
</evidence>
<keyword evidence="2" id="KW-1003">Cell membrane</keyword>
<feature type="transmembrane region" description="Helical" evidence="6">
    <location>
        <begin position="48"/>
        <end position="70"/>
    </location>
</feature>
<gene>
    <name evidence="8" type="ORF">LCGC14_1536230</name>
</gene>
<dbReference type="InterPro" id="IPR002898">
    <property type="entry name" value="MotA_ExbB_proton_chnl"/>
</dbReference>
<evidence type="ECO:0000256" key="6">
    <source>
        <dbReference type="SAM" id="Phobius"/>
    </source>
</evidence>
<name>A0A0F9LV90_9ZZZZ</name>